<feature type="transmembrane region" description="Helical" evidence="2">
    <location>
        <begin position="7"/>
        <end position="27"/>
    </location>
</feature>
<accession>A0A0P1FMF9</accession>
<evidence type="ECO:0000313" key="3">
    <source>
        <dbReference type="EMBL" id="CUH61911.1"/>
    </source>
</evidence>
<evidence type="ECO:0000256" key="1">
    <source>
        <dbReference type="SAM" id="MobiDB-lite"/>
    </source>
</evidence>
<organism evidence="3 4">
    <name type="scientific">Thalassobacter stenotrophicus</name>
    <dbReference type="NCBI Taxonomy" id="266809"/>
    <lineage>
        <taxon>Bacteria</taxon>
        <taxon>Pseudomonadati</taxon>
        <taxon>Pseudomonadota</taxon>
        <taxon>Alphaproteobacteria</taxon>
        <taxon>Rhodobacterales</taxon>
        <taxon>Roseobacteraceae</taxon>
        <taxon>Thalassobacter</taxon>
    </lineage>
</organism>
<evidence type="ECO:0000256" key="2">
    <source>
        <dbReference type="SAM" id="Phobius"/>
    </source>
</evidence>
<dbReference type="Proteomes" id="UP000051298">
    <property type="component" value="Unassembled WGS sequence"/>
</dbReference>
<keyword evidence="2" id="KW-0472">Membrane</keyword>
<feature type="compositionally biased region" description="Low complexity" evidence="1">
    <location>
        <begin position="168"/>
        <end position="179"/>
    </location>
</feature>
<feature type="region of interest" description="Disordered" evidence="1">
    <location>
        <begin position="61"/>
        <end position="251"/>
    </location>
</feature>
<sequence>MQMREGLIVSGTVHGLIFLWALLGAWLQPTPPEEPFAVTEVSVMTNAEFDALVSDAPAAEVPMPSAPIAPPPETSDIATPQVETTPRPEAPTPQPAPEAPSPPQVAILTPPPRTEVQPEAPQAPEPPVPPPSDPDAPISDAPPTPRAAPRVAPTPAPPSLAETAPVVEAAPTPSEAADAPAEEAAPDPVAPPEATTRIVTEADIPSRAPEVSLRPQRKPSRPVAVAEAPVVEEPVVEPTPDPAPESEADTSSGIAGAISELQQTVAAAPSGPPLSSGERDGFRVAVQSCWNVDPGAVWAQTAVTIAFALNPDGTPVASSLRMAGFQGGSEATARQAYEAGRRAILRCGARGFDLPQEKYDHWQEVEMTFDPSSMRIR</sequence>
<evidence type="ECO:0000313" key="4">
    <source>
        <dbReference type="Proteomes" id="UP000051298"/>
    </source>
</evidence>
<feature type="compositionally biased region" description="Pro residues" evidence="1">
    <location>
        <begin position="88"/>
        <end position="113"/>
    </location>
</feature>
<gene>
    <name evidence="3" type="primary">bag</name>
    <name evidence="3" type="ORF">THS5294_03224</name>
</gene>
<dbReference type="EMBL" id="CYRX01000033">
    <property type="protein sequence ID" value="CUH61911.1"/>
    <property type="molecule type" value="Genomic_DNA"/>
</dbReference>
<keyword evidence="2" id="KW-1133">Transmembrane helix</keyword>
<feature type="compositionally biased region" description="Low complexity" evidence="1">
    <location>
        <begin position="222"/>
        <end position="236"/>
    </location>
</feature>
<protein>
    <submittedName>
        <fullName evidence="3">Beta antigen</fullName>
    </submittedName>
</protein>
<keyword evidence="2" id="KW-0812">Transmembrane</keyword>
<feature type="compositionally biased region" description="Pro residues" evidence="1">
    <location>
        <begin position="121"/>
        <end position="158"/>
    </location>
</feature>
<proteinExistence type="predicted"/>
<feature type="compositionally biased region" description="Pro residues" evidence="1">
    <location>
        <begin position="64"/>
        <end position="73"/>
    </location>
</feature>
<dbReference type="AlphaFoldDB" id="A0A0P1FMF9"/>
<dbReference type="STRING" id="266809.PM03_01535"/>
<name>A0A0P1FMF9_9RHOB</name>
<dbReference type="Gene3D" id="3.30.1150.10">
    <property type="match status" value="1"/>
</dbReference>
<dbReference type="RefSeq" id="WP_058124501.1">
    <property type="nucleotide sequence ID" value="NZ_CYRX01000033.1"/>
</dbReference>
<reference evidence="3 4" key="1">
    <citation type="submission" date="2015-09" db="EMBL/GenBank/DDBJ databases">
        <authorList>
            <consortium name="Swine Surveillance"/>
        </authorList>
    </citation>
    <scope>NUCLEOTIDE SEQUENCE [LARGE SCALE GENOMIC DNA]</scope>
    <source>
        <strain evidence="3 4">CECT 5294</strain>
    </source>
</reference>
<dbReference type="eggNOG" id="COG3266">
    <property type="taxonomic scope" value="Bacteria"/>
</dbReference>